<name>A0A4Y2E2I0_ARAVE</name>
<dbReference type="Proteomes" id="UP000499080">
    <property type="component" value="Unassembled WGS sequence"/>
</dbReference>
<evidence type="ECO:0000259" key="2">
    <source>
        <dbReference type="Pfam" id="PF17919"/>
    </source>
</evidence>
<reference evidence="3 4" key="1">
    <citation type="journal article" date="2019" name="Sci. Rep.">
        <title>Orb-weaving spider Araneus ventricosus genome elucidates the spidroin gene catalogue.</title>
        <authorList>
            <person name="Kono N."/>
            <person name="Nakamura H."/>
            <person name="Ohtoshi R."/>
            <person name="Moran D.A.P."/>
            <person name="Shinohara A."/>
            <person name="Yoshida Y."/>
            <person name="Fujiwara M."/>
            <person name="Mori M."/>
            <person name="Tomita M."/>
            <person name="Arakawa K."/>
        </authorList>
    </citation>
    <scope>NUCLEOTIDE SEQUENCE [LARGE SCALE GENOMIC DNA]</scope>
</reference>
<keyword evidence="4" id="KW-1185">Reference proteome</keyword>
<gene>
    <name evidence="3" type="ORF">AVEN_183946_1</name>
</gene>
<dbReference type="InterPro" id="IPR041577">
    <property type="entry name" value="RT_RNaseH_2"/>
</dbReference>
<dbReference type="AlphaFoldDB" id="A0A4Y2E2I0"/>
<dbReference type="EMBL" id="BGPR01000481">
    <property type="protein sequence ID" value="GBM22509.1"/>
    <property type="molecule type" value="Genomic_DNA"/>
</dbReference>
<dbReference type="InterPro" id="IPR050951">
    <property type="entry name" value="Retrovirus_Pol_polyprotein"/>
</dbReference>
<dbReference type="OrthoDB" id="41323at2759"/>
<evidence type="ECO:0000256" key="1">
    <source>
        <dbReference type="ARBA" id="ARBA00023268"/>
    </source>
</evidence>
<sequence length="164" mass="18364">MQRYIDSVIRNISSFYAYVDDLLTASTDQESQKSDLDIVFSKVVNPQKCAFVQSELKFLDAAKEQACLHSLVKNKVKKDNTRITWMEDNQSAFDSCKRLIANSTTSTFPAADARLSLMTYASNFSVGAVLQQHIEPLGFFSKKLSATEKNIVLLAVNCCLFICL</sequence>
<dbReference type="Pfam" id="PF17919">
    <property type="entry name" value="RT_RNaseH_2"/>
    <property type="match status" value="1"/>
</dbReference>
<dbReference type="GO" id="GO:0003824">
    <property type="term" value="F:catalytic activity"/>
    <property type="evidence" value="ECO:0007669"/>
    <property type="project" value="UniProtKB-KW"/>
</dbReference>
<protein>
    <recommendedName>
        <fullName evidence="2">Reverse transcriptase/retrotransposon-derived protein RNase H-like domain-containing protein</fullName>
    </recommendedName>
</protein>
<dbReference type="SUPFAM" id="SSF56672">
    <property type="entry name" value="DNA/RNA polymerases"/>
    <property type="match status" value="1"/>
</dbReference>
<dbReference type="PANTHER" id="PTHR37984:SF5">
    <property type="entry name" value="PROTEIN NYNRIN-LIKE"/>
    <property type="match status" value="1"/>
</dbReference>
<feature type="domain" description="Reverse transcriptase/retrotransposon-derived protein RNase H-like" evidence="2">
    <location>
        <begin position="85"/>
        <end position="151"/>
    </location>
</feature>
<evidence type="ECO:0000313" key="4">
    <source>
        <dbReference type="Proteomes" id="UP000499080"/>
    </source>
</evidence>
<dbReference type="Gene3D" id="3.30.70.270">
    <property type="match status" value="1"/>
</dbReference>
<organism evidence="3 4">
    <name type="scientific">Araneus ventricosus</name>
    <name type="common">Orbweaver spider</name>
    <name type="synonym">Epeira ventricosa</name>
    <dbReference type="NCBI Taxonomy" id="182803"/>
    <lineage>
        <taxon>Eukaryota</taxon>
        <taxon>Metazoa</taxon>
        <taxon>Ecdysozoa</taxon>
        <taxon>Arthropoda</taxon>
        <taxon>Chelicerata</taxon>
        <taxon>Arachnida</taxon>
        <taxon>Araneae</taxon>
        <taxon>Araneomorphae</taxon>
        <taxon>Entelegynae</taxon>
        <taxon>Araneoidea</taxon>
        <taxon>Araneidae</taxon>
        <taxon>Araneus</taxon>
    </lineage>
</organism>
<dbReference type="InterPro" id="IPR043502">
    <property type="entry name" value="DNA/RNA_pol_sf"/>
</dbReference>
<evidence type="ECO:0000313" key="3">
    <source>
        <dbReference type="EMBL" id="GBM22509.1"/>
    </source>
</evidence>
<accession>A0A4Y2E2I0</accession>
<dbReference type="InterPro" id="IPR043128">
    <property type="entry name" value="Rev_trsase/Diguanyl_cyclase"/>
</dbReference>
<dbReference type="PANTHER" id="PTHR37984">
    <property type="entry name" value="PROTEIN CBG26694"/>
    <property type="match status" value="1"/>
</dbReference>
<dbReference type="GO" id="GO:0071897">
    <property type="term" value="P:DNA biosynthetic process"/>
    <property type="evidence" value="ECO:0007669"/>
    <property type="project" value="UniProtKB-ARBA"/>
</dbReference>
<keyword evidence="1" id="KW-0511">Multifunctional enzyme</keyword>
<comment type="caution">
    <text evidence="3">The sequence shown here is derived from an EMBL/GenBank/DDBJ whole genome shotgun (WGS) entry which is preliminary data.</text>
</comment>
<proteinExistence type="predicted"/>